<dbReference type="GO" id="GO:0070006">
    <property type="term" value="F:metalloaminopeptidase activity"/>
    <property type="evidence" value="ECO:0007669"/>
    <property type="project" value="InterPro"/>
</dbReference>
<keyword evidence="8" id="KW-1185">Reference proteome</keyword>
<dbReference type="GO" id="GO:0005737">
    <property type="term" value="C:cytoplasm"/>
    <property type="evidence" value="ECO:0007669"/>
    <property type="project" value="InterPro"/>
</dbReference>
<keyword evidence="4" id="KW-0378">Hydrolase</keyword>
<dbReference type="AlphaFoldDB" id="A0A433CFX2"/>
<keyword evidence="3" id="KW-0645">Protease</keyword>
<feature type="domain" description="Cytosol aminopeptidase" evidence="5">
    <location>
        <begin position="224"/>
        <end position="531"/>
    </location>
</feature>
<dbReference type="PRINTS" id="PR00481">
    <property type="entry name" value="LAMNOPPTDASE"/>
</dbReference>
<dbReference type="OrthoDB" id="412814at2759"/>
<dbReference type="SUPFAM" id="SSF53187">
    <property type="entry name" value="Zn-dependent exopeptidases"/>
    <property type="match status" value="1"/>
</dbReference>
<dbReference type="PANTHER" id="PTHR11963:SF23">
    <property type="entry name" value="CYTOSOL AMINOPEPTIDASE"/>
    <property type="match status" value="1"/>
</dbReference>
<comment type="similarity">
    <text evidence="1">Belongs to the peptidase M17 family.</text>
</comment>
<sequence>MSYLLRVPQTRRLLYPFPQTRVRSALARRHFINTPTYDAIVLNAYADQRGAAASAANATIELSATADLTPQTRADILDRLSASGAKAKLGEVRVLYNIGGMKQVAVVGIGKREELEGGKARKQLTEEELEGRVMERARIAAAIGAKTLRDQKAKNIGIDVSISPHGAAEGARLGLYSFDKLKTPSSRKQDVTIGAFSEPPARTTLPSSSTLAWDTGLAYASSQNLARSLMETPANLMTPKIFAEEVAYVLAGLDNVDVIVRDQEWVQQQGMNAFLSVARGSQEPLRFLEIHYKGGKKGQKPLGFVGKGVTFDAGGISLKPSLNMAAMKGDMGGAATVAGAMYGIAKLGLPINVIAVAPLTENLPSGLATKPGDVADTDAEGRLILADALYYLTSKFKPHSVIDLATLTGAMDVALGQAATRTSDAFWRMPLHPDYLKPMRASIVADLINIGNRSGGSCTAAAFLKEFVLGLETPVESTGEEANTPTAAVVVKEEGETIRWAHIDIAGVMESKEAAGYTPKGMSGRPTRSLIEFARNAASQATEAPTPM</sequence>
<evidence type="ECO:0000256" key="3">
    <source>
        <dbReference type="ARBA" id="ARBA00022670"/>
    </source>
</evidence>
<dbReference type="Pfam" id="PF02789">
    <property type="entry name" value="Peptidase_M17_N"/>
    <property type="match status" value="1"/>
</dbReference>
<dbReference type="InterPro" id="IPR011356">
    <property type="entry name" value="Leucine_aapep/pepB"/>
</dbReference>
<dbReference type="GO" id="GO:0030145">
    <property type="term" value="F:manganese ion binding"/>
    <property type="evidence" value="ECO:0007669"/>
    <property type="project" value="InterPro"/>
</dbReference>
<dbReference type="EMBL" id="RBNI01013101">
    <property type="protein sequence ID" value="RUP37537.1"/>
    <property type="molecule type" value="Genomic_DNA"/>
</dbReference>
<dbReference type="PANTHER" id="PTHR11963">
    <property type="entry name" value="LEUCINE AMINOPEPTIDASE-RELATED"/>
    <property type="match status" value="1"/>
</dbReference>
<dbReference type="GO" id="GO:0006508">
    <property type="term" value="P:proteolysis"/>
    <property type="evidence" value="ECO:0007669"/>
    <property type="project" value="UniProtKB-KW"/>
</dbReference>
<keyword evidence="2" id="KW-0031">Aminopeptidase</keyword>
<evidence type="ECO:0000256" key="2">
    <source>
        <dbReference type="ARBA" id="ARBA00022438"/>
    </source>
</evidence>
<dbReference type="Pfam" id="PF00883">
    <property type="entry name" value="Peptidase_M17"/>
    <property type="match status" value="1"/>
</dbReference>
<evidence type="ECO:0000256" key="1">
    <source>
        <dbReference type="ARBA" id="ARBA00009528"/>
    </source>
</evidence>
<proteinExistence type="inferred from homology"/>
<comment type="caution">
    <text evidence="7">The sequence shown here is derived from an EMBL/GenBank/DDBJ whole genome shotgun (WGS) entry which is preliminary data.</text>
</comment>
<reference evidence="7 8" key="1">
    <citation type="journal article" date="2018" name="New Phytol.">
        <title>Phylogenomics of Endogonaceae and evolution of mycorrhizas within Mucoromycota.</title>
        <authorList>
            <person name="Chang Y."/>
            <person name="Desiro A."/>
            <person name="Na H."/>
            <person name="Sandor L."/>
            <person name="Lipzen A."/>
            <person name="Clum A."/>
            <person name="Barry K."/>
            <person name="Grigoriev I.V."/>
            <person name="Martin F.M."/>
            <person name="Stajich J.E."/>
            <person name="Smith M.E."/>
            <person name="Bonito G."/>
            <person name="Spatafora J.W."/>
        </authorList>
    </citation>
    <scope>NUCLEOTIDE SEQUENCE [LARGE SCALE GENOMIC DNA]</scope>
    <source>
        <strain evidence="7 8">GMNB39</strain>
    </source>
</reference>
<evidence type="ECO:0000259" key="5">
    <source>
        <dbReference type="Pfam" id="PF00883"/>
    </source>
</evidence>
<evidence type="ECO:0000259" key="6">
    <source>
        <dbReference type="Pfam" id="PF02789"/>
    </source>
</evidence>
<evidence type="ECO:0008006" key="9">
    <source>
        <dbReference type="Google" id="ProtNLM"/>
    </source>
</evidence>
<feature type="domain" description="Peptidase M17 leucyl aminopeptidase N-terminal" evidence="6">
    <location>
        <begin position="74"/>
        <end position="184"/>
    </location>
</feature>
<protein>
    <recommendedName>
        <fullName evidence="9">Cytosol aminopeptidase domain-containing protein</fullName>
    </recommendedName>
</protein>
<dbReference type="SUPFAM" id="SSF52949">
    <property type="entry name" value="Macro domain-like"/>
    <property type="match status" value="1"/>
</dbReference>
<feature type="non-terminal residue" evidence="7">
    <location>
        <position position="548"/>
    </location>
</feature>
<accession>A0A433CFX2</accession>
<dbReference type="CDD" id="cd00433">
    <property type="entry name" value="Peptidase_M17"/>
    <property type="match status" value="1"/>
</dbReference>
<dbReference type="InterPro" id="IPR043472">
    <property type="entry name" value="Macro_dom-like"/>
</dbReference>
<evidence type="ECO:0000313" key="7">
    <source>
        <dbReference type="EMBL" id="RUP37537.1"/>
    </source>
</evidence>
<dbReference type="InterPro" id="IPR008283">
    <property type="entry name" value="Peptidase_M17_N"/>
</dbReference>
<dbReference type="Gene3D" id="3.40.220.10">
    <property type="entry name" value="Leucine Aminopeptidase, subunit E, domain 1"/>
    <property type="match status" value="1"/>
</dbReference>
<name>A0A433CFX2_9FUNG</name>
<dbReference type="Proteomes" id="UP000268093">
    <property type="component" value="Unassembled WGS sequence"/>
</dbReference>
<dbReference type="InterPro" id="IPR000819">
    <property type="entry name" value="Peptidase_M17_C"/>
</dbReference>
<gene>
    <name evidence="7" type="ORF">BC936DRAFT_138440</name>
</gene>
<organism evidence="7 8">
    <name type="scientific">Jimgerdemannia flammicorona</name>
    <dbReference type="NCBI Taxonomy" id="994334"/>
    <lineage>
        <taxon>Eukaryota</taxon>
        <taxon>Fungi</taxon>
        <taxon>Fungi incertae sedis</taxon>
        <taxon>Mucoromycota</taxon>
        <taxon>Mucoromycotina</taxon>
        <taxon>Endogonomycetes</taxon>
        <taxon>Endogonales</taxon>
        <taxon>Endogonaceae</taxon>
        <taxon>Jimgerdemannia</taxon>
    </lineage>
</organism>
<dbReference type="Gene3D" id="3.40.630.10">
    <property type="entry name" value="Zn peptidases"/>
    <property type="match status" value="1"/>
</dbReference>
<evidence type="ECO:0000256" key="4">
    <source>
        <dbReference type="ARBA" id="ARBA00022801"/>
    </source>
</evidence>
<evidence type="ECO:0000313" key="8">
    <source>
        <dbReference type="Proteomes" id="UP000268093"/>
    </source>
</evidence>